<gene>
    <name evidence="2" type="ORF">KV203_08470</name>
</gene>
<dbReference type="RefSeq" id="WP_066467921.1">
    <property type="nucleotide sequence ID" value="NZ_CBCRUZ010000001.1"/>
</dbReference>
<dbReference type="Pfam" id="PF00196">
    <property type="entry name" value="GerE"/>
    <property type="match status" value="1"/>
</dbReference>
<protein>
    <submittedName>
        <fullName evidence="2">LuxR C-terminal-related transcriptional regulator</fullName>
    </submittedName>
</protein>
<evidence type="ECO:0000313" key="2">
    <source>
        <dbReference type="EMBL" id="QXQ15329.1"/>
    </source>
</evidence>
<dbReference type="InterPro" id="IPR016032">
    <property type="entry name" value="Sig_transdc_resp-reg_C-effctor"/>
</dbReference>
<dbReference type="InterPro" id="IPR000792">
    <property type="entry name" value="Tscrpt_reg_LuxR_C"/>
</dbReference>
<dbReference type="SUPFAM" id="SSF46894">
    <property type="entry name" value="C-terminal effector domain of the bipartite response regulators"/>
    <property type="match status" value="1"/>
</dbReference>
<name>A0ABX8SBT7_9ACTN</name>
<keyword evidence="3" id="KW-1185">Reference proteome</keyword>
<dbReference type="Proteomes" id="UP000887023">
    <property type="component" value="Chromosome"/>
</dbReference>
<organism evidence="2 3">
    <name type="scientific">Skermania pinensis</name>
    <dbReference type="NCBI Taxonomy" id="39122"/>
    <lineage>
        <taxon>Bacteria</taxon>
        <taxon>Bacillati</taxon>
        <taxon>Actinomycetota</taxon>
        <taxon>Actinomycetes</taxon>
        <taxon>Mycobacteriales</taxon>
        <taxon>Gordoniaceae</taxon>
        <taxon>Skermania</taxon>
    </lineage>
</organism>
<dbReference type="EMBL" id="CP079105">
    <property type="protein sequence ID" value="QXQ15329.1"/>
    <property type="molecule type" value="Genomic_DNA"/>
</dbReference>
<accession>A0ABX8SBT7</accession>
<dbReference type="SMART" id="SM00421">
    <property type="entry name" value="HTH_LUXR"/>
    <property type="match status" value="1"/>
</dbReference>
<dbReference type="InterPro" id="IPR036388">
    <property type="entry name" value="WH-like_DNA-bd_sf"/>
</dbReference>
<evidence type="ECO:0000259" key="1">
    <source>
        <dbReference type="SMART" id="SM00421"/>
    </source>
</evidence>
<evidence type="ECO:0000313" key="3">
    <source>
        <dbReference type="Proteomes" id="UP000887023"/>
    </source>
</evidence>
<dbReference type="Gene3D" id="1.10.10.10">
    <property type="entry name" value="Winged helix-like DNA-binding domain superfamily/Winged helix DNA-binding domain"/>
    <property type="match status" value="1"/>
</dbReference>
<proteinExistence type="predicted"/>
<sequence length="84" mass="9544">MTTTDPGAARRPTLTRREKQVLLTWLRCDSKGTTGSRLYISPATVSTHIERIRRKYAAAGRPARTKCDLFVRVVQDGIVQLDEW</sequence>
<reference evidence="2" key="1">
    <citation type="submission" date="2021-07" db="EMBL/GenBank/DDBJ databases">
        <title>Candidatus Kaistella beijingensis sp. nov. isolated from a municipal wastewater treatment plant is involved in sludge foaming.</title>
        <authorList>
            <person name="Song Y."/>
            <person name="Liu S.-J."/>
        </authorList>
    </citation>
    <scope>NUCLEOTIDE SEQUENCE</scope>
    <source>
        <strain evidence="2">DSM 43998</strain>
    </source>
</reference>
<feature type="domain" description="HTH luxR-type" evidence="1">
    <location>
        <begin position="11"/>
        <end position="68"/>
    </location>
</feature>